<feature type="region of interest" description="Disordered" evidence="1">
    <location>
        <begin position="33"/>
        <end position="114"/>
    </location>
</feature>
<feature type="compositionally biased region" description="Polar residues" evidence="1">
    <location>
        <begin position="508"/>
        <end position="524"/>
    </location>
</feature>
<feature type="compositionally biased region" description="Basic and acidic residues" evidence="1">
    <location>
        <begin position="1020"/>
        <end position="1035"/>
    </location>
</feature>
<evidence type="ECO:0000313" key="2">
    <source>
        <dbReference type="EMBL" id="CAF0814792.1"/>
    </source>
</evidence>
<feature type="region of interest" description="Disordered" evidence="1">
    <location>
        <begin position="415"/>
        <end position="436"/>
    </location>
</feature>
<feature type="compositionally biased region" description="Basic and acidic residues" evidence="1">
    <location>
        <begin position="452"/>
        <end position="464"/>
    </location>
</feature>
<feature type="region of interest" description="Disordered" evidence="1">
    <location>
        <begin position="949"/>
        <end position="1005"/>
    </location>
</feature>
<feature type="compositionally biased region" description="Basic and acidic residues" evidence="1">
    <location>
        <begin position="244"/>
        <end position="268"/>
    </location>
</feature>
<feature type="compositionally biased region" description="Basic and acidic residues" evidence="1">
    <location>
        <begin position="859"/>
        <end position="875"/>
    </location>
</feature>
<dbReference type="EMBL" id="CAJNOL010000116">
    <property type="protein sequence ID" value="CAF0859346.1"/>
    <property type="molecule type" value="Genomic_DNA"/>
</dbReference>
<feature type="compositionally biased region" description="Polar residues" evidence="1">
    <location>
        <begin position="575"/>
        <end position="601"/>
    </location>
</feature>
<accession>A0A813TUX6</accession>
<reference evidence="2" key="1">
    <citation type="submission" date="2021-02" db="EMBL/GenBank/DDBJ databases">
        <authorList>
            <person name="Nowell W R."/>
        </authorList>
    </citation>
    <scope>NUCLEOTIDE SEQUENCE</scope>
</reference>
<feature type="compositionally biased region" description="Polar residues" evidence="1">
    <location>
        <begin position="344"/>
        <end position="394"/>
    </location>
</feature>
<feature type="region of interest" description="Disordered" evidence="1">
    <location>
        <begin position="132"/>
        <end position="394"/>
    </location>
</feature>
<feature type="region of interest" description="Disordered" evidence="1">
    <location>
        <begin position="1140"/>
        <end position="1191"/>
    </location>
</feature>
<gene>
    <name evidence="3" type="ORF">JXQ802_LOCUS7103</name>
    <name evidence="2" type="ORF">PYM288_LOCUS5280</name>
</gene>
<protein>
    <submittedName>
        <fullName evidence="2">Uncharacterized protein</fullName>
    </submittedName>
</protein>
<evidence type="ECO:0000256" key="1">
    <source>
        <dbReference type="SAM" id="MobiDB-lite"/>
    </source>
</evidence>
<feature type="compositionally biased region" description="Basic and acidic residues" evidence="1">
    <location>
        <begin position="56"/>
        <end position="68"/>
    </location>
</feature>
<feature type="compositionally biased region" description="Polar residues" evidence="1">
    <location>
        <begin position="132"/>
        <end position="143"/>
    </location>
</feature>
<organism evidence="2 4">
    <name type="scientific">Rotaria sordida</name>
    <dbReference type="NCBI Taxonomy" id="392033"/>
    <lineage>
        <taxon>Eukaryota</taxon>
        <taxon>Metazoa</taxon>
        <taxon>Spiralia</taxon>
        <taxon>Gnathifera</taxon>
        <taxon>Rotifera</taxon>
        <taxon>Eurotatoria</taxon>
        <taxon>Bdelloidea</taxon>
        <taxon>Philodinida</taxon>
        <taxon>Philodinidae</taxon>
        <taxon>Rotaria</taxon>
    </lineage>
</organism>
<evidence type="ECO:0000313" key="3">
    <source>
        <dbReference type="EMBL" id="CAF0859346.1"/>
    </source>
</evidence>
<feature type="compositionally biased region" description="Polar residues" evidence="1">
    <location>
        <begin position="219"/>
        <end position="239"/>
    </location>
</feature>
<dbReference type="AlphaFoldDB" id="A0A813TUX6"/>
<comment type="caution">
    <text evidence="2">The sequence shown here is derived from an EMBL/GenBank/DDBJ whole genome shotgun (WGS) entry which is preliminary data.</text>
</comment>
<evidence type="ECO:0000313" key="4">
    <source>
        <dbReference type="Proteomes" id="UP000663854"/>
    </source>
</evidence>
<dbReference type="Proteomes" id="UP000663870">
    <property type="component" value="Unassembled WGS sequence"/>
</dbReference>
<name>A0A813TUX6_9BILA</name>
<feature type="compositionally biased region" description="Basic and acidic residues" evidence="1">
    <location>
        <begin position="1168"/>
        <end position="1191"/>
    </location>
</feature>
<feature type="compositionally biased region" description="Low complexity" evidence="1">
    <location>
        <begin position="684"/>
        <end position="707"/>
    </location>
</feature>
<dbReference type="EMBL" id="CAJNOH010000052">
    <property type="protein sequence ID" value="CAF0814792.1"/>
    <property type="molecule type" value="Genomic_DNA"/>
</dbReference>
<feature type="compositionally biased region" description="Polar residues" evidence="1">
    <location>
        <begin position="152"/>
        <end position="185"/>
    </location>
</feature>
<feature type="compositionally biased region" description="Polar residues" evidence="1">
    <location>
        <begin position="745"/>
        <end position="765"/>
    </location>
</feature>
<feature type="compositionally biased region" description="Low complexity" evidence="1">
    <location>
        <begin position="533"/>
        <end position="543"/>
    </location>
</feature>
<evidence type="ECO:0000313" key="5">
    <source>
        <dbReference type="Proteomes" id="UP000663870"/>
    </source>
</evidence>
<feature type="region of interest" description="Disordered" evidence="1">
    <location>
        <begin position="1020"/>
        <end position="1052"/>
    </location>
</feature>
<feature type="compositionally biased region" description="Basic and acidic residues" evidence="1">
    <location>
        <begin position="285"/>
        <end position="295"/>
    </location>
</feature>
<feature type="compositionally biased region" description="Low complexity" evidence="1">
    <location>
        <begin position="602"/>
        <end position="616"/>
    </location>
</feature>
<feature type="compositionally biased region" description="Basic and acidic residues" evidence="1">
    <location>
        <begin position="186"/>
        <end position="218"/>
    </location>
</feature>
<keyword evidence="5" id="KW-1185">Reference proteome</keyword>
<feature type="compositionally biased region" description="Polar residues" evidence="1">
    <location>
        <begin position="89"/>
        <end position="101"/>
    </location>
</feature>
<feature type="compositionally biased region" description="Polar residues" evidence="1">
    <location>
        <begin position="545"/>
        <end position="565"/>
    </location>
</feature>
<feature type="compositionally biased region" description="Polar residues" evidence="1">
    <location>
        <begin position="307"/>
        <end position="334"/>
    </location>
</feature>
<sequence>MSDNEDKSTTLGKIGLLANNPLVADSNELQQIESTTNMNNDTSKVTTNDDVDNEDNEKKTNDLIKDLQSESITPDDNNFLSGRLVTAGPLTNDQDNSSTPNIIDPSVNHINQGPRRSMSESVLIDHHNLIEQSSPLPIQQDASSIDGDDLGNLQTETNNTGNDDSTNPIQQDLSAQEQENNTNRTMDNEPFHSKTETISDSERPSSATKHDILDETTHLDTTSPKPSTSRIQSASSKRSQPIFGDEKQVELPNESDTKTDDNNKEVEPIVRPLSRTKSSSSTSNDLHKPLTDVELQRPQSPFVGEQAQPSSRITSPQITKNDTNILTIDQSSPLNDHDEEQKQTFEPSTVTISSASRRGSTNKIDQQQTSRPSSAIKSKVNDNSSESSTTKLNNDFTITNEELKLIKPGEQLQIPTNDIDNEQDNSPPPSPSGIKQMITANPVLASSLVTTDQDRSRPSSEINRRGSASNSISNEKVIDGDVVASRSRPASNASQQQQQTTIIDQKPNLPSSRKGSAASEQQVLSRRGSVASQQQQQTTIIDQKPNLSSSRKGSTASEQQVSSRRGSIADEQKPISRQNSSDQQGKTLSSKPSSRKTSLIEQQQVPSRRQSQQQSVTDRDKQLSSFRRASSTKQEPTVTNNDTKDNRRSSTAIDVPLRASPKQKQERISSNDKRQLSSPKHSGQQSITTDQTTITPITMDSKQSQQQSEKRSSIIDSDYEQLNTSKLPRVSSASQQDQSDHSEIKQLSSSTTTTPRENNQTSQLIKQVHVPSLQITDDETPLPRPLSPNAEQIAEHNQSSIKNKKQNTNEQKKEKQHRSNSAESLNYIPLVDDKSIDSTSDVNTEDGQQKRRRIRSKKKDVETNTDHKIDLKKQQESISQKPVKATKPISNNLQSTNRRRSTTKERTSTSTLDTELDSGRHIVPRSVKKSDSDIEPVNVNLTVLVKNLTDQDNSETSQTTPKEKPQKKQNIIKSSTDYDRHTQSDTEQIISEKQKKHRRPKRISRTTQTYECVFRRMEREQHEELRPTNDTDKNIQTRKSQLCPKPKSPRKHYPAYLSTDAFKIEEILPKQFPQVQRSTSKTSMVARSISPQSGKLLILRPTLPFHHTDAVNVQRVCLQYAIDLIPNENKLNDSPYAQRHKSNALKQSEHTTNLPMIRSSSPATNKSNTKDKPTSNRTEDRSQQRKNDGAV</sequence>
<feature type="region of interest" description="Disordered" evidence="1">
    <location>
        <begin position="449"/>
        <end position="934"/>
    </location>
</feature>
<feature type="compositionally biased region" description="Polar residues" evidence="1">
    <location>
        <begin position="837"/>
        <end position="846"/>
    </location>
</feature>
<feature type="compositionally biased region" description="Polar residues" evidence="1">
    <location>
        <begin position="623"/>
        <end position="641"/>
    </location>
</feature>
<feature type="compositionally biased region" description="Basic residues" evidence="1">
    <location>
        <begin position="994"/>
        <end position="1004"/>
    </location>
</feature>
<feature type="compositionally biased region" description="Basic and acidic residues" evidence="1">
    <location>
        <begin position="663"/>
        <end position="675"/>
    </location>
</feature>
<feature type="compositionally biased region" description="Polar residues" evidence="1">
    <location>
        <begin position="69"/>
        <end position="80"/>
    </location>
</feature>
<feature type="compositionally biased region" description="Polar residues" evidence="1">
    <location>
        <begin position="33"/>
        <end position="43"/>
    </location>
</feature>
<proteinExistence type="predicted"/>
<dbReference type="Proteomes" id="UP000663854">
    <property type="component" value="Unassembled WGS sequence"/>
</dbReference>
<feature type="compositionally biased region" description="Low complexity" evidence="1">
    <location>
        <begin position="495"/>
        <end position="505"/>
    </location>
</feature>
<feature type="compositionally biased region" description="Polar residues" evidence="1">
    <location>
        <begin position="1144"/>
        <end position="1167"/>
    </location>
</feature>